<dbReference type="InterPro" id="IPR015943">
    <property type="entry name" value="WD40/YVTN_repeat-like_dom_sf"/>
</dbReference>
<feature type="compositionally biased region" description="Basic and acidic residues" evidence="4">
    <location>
        <begin position="411"/>
        <end position="421"/>
    </location>
</feature>
<protein>
    <submittedName>
        <fullName evidence="6">WD repeat-containing protein 86-like</fullName>
    </submittedName>
</protein>
<keyword evidence="5" id="KW-1185">Reference proteome</keyword>
<evidence type="ECO:0000256" key="2">
    <source>
        <dbReference type="ARBA" id="ARBA00022737"/>
    </source>
</evidence>
<dbReference type="RefSeq" id="XP_032816297.1">
    <property type="nucleotide sequence ID" value="XM_032960406.1"/>
</dbReference>
<organism evidence="5 6">
    <name type="scientific">Petromyzon marinus</name>
    <name type="common">Sea lamprey</name>
    <dbReference type="NCBI Taxonomy" id="7757"/>
    <lineage>
        <taxon>Eukaryota</taxon>
        <taxon>Metazoa</taxon>
        <taxon>Chordata</taxon>
        <taxon>Craniata</taxon>
        <taxon>Vertebrata</taxon>
        <taxon>Cyclostomata</taxon>
        <taxon>Hyperoartia</taxon>
        <taxon>Petromyzontiformes</taxon>
        <taxon>Petromyzontidae</taxon>
        <taxon>Petromyzon</taxon>
    </lineage>
</organism>
<dbReference type="Proteomes" id="UP001318040">
    <property type="component" value="Chromosome 2"/>
</dbReference>
<dbReference type="CDD" id="cd00200">
    <property type="entry name" value="WD40"/>
    <property type="match status" value="1"/>
</dbReference>
<dbReference type="SUPFAM" id="SSF50978">
    <property type="entry name" value="WD40 repeat-like"/>
    <property type="match status" value="1"/>
</dbReference>
<dbReference type="GO" id="GO:0017070">
    <property type="term" value="F:U6 snRNA binding"/>
    <property type="evidence" value="ECO:0007669"/>
    <property type="project" value="TreeGrafter"/>
</dbReference>
<dbReference type="SMART" id="SM00320">
    <property type="entry name" value="WD40"/>
    <property type="match status" value="8"/>
</dbReference>
<dbReference type="KEGG" id="pmrn:116945831"/>
<feature type="repeat" description="WD" evidence="3">
    <location>
        <begin position="21"/>
        <end position="62"/>
    </location>
</feature>
<sequence length="437" mass="46426">MGAGSSKPRGGSKRVVRDRMWEAHKGGVCCASVSDDGELLLTGGEDARAALWSTRTLAALAVLEGHEAYVTDCALAPDTSRAFTCSADFAVRVWQIDGGGGGALSVSCAHVLHGHTARVNRLLVHAGRSVYSTSADRTVRRWDAADGSCLAVCEGHTGNVLPLALYLPEGGPDNADEVPGQAVLAAGSMDGTVRLWDETGTALHCLEGHAGPVLCLAVLQNRAALFSGSADGTVRRWDVLTGEAVSEFIENLGSVICMQVAGRYLYAGGKDGIARRWETRSQICARSYQAHTRAVSALVVHRNVLFTGSGDGSACSYNAQTGEVMRTFKGHNHIVNCMKVAGDTLFTGSQDGSMRAWSLQRVFADAQDKQADQNNDVADQSENNPDEGKVVDEVNELKEDGENAENVSGDVADKSERTPEEKDADEVNESKEDNTNN</sequence>
<dbReference type="Gene3D" id="2.130.10.10">
    <property type="entry name" value="YVTN repeat-like/Quinoprotein amine dehydrogenase"/>
    <property type="match status" value="2"/>
</dbReference>
<feature type="region of interest" description="Disordered" evidence="4">
    <location>
        <begin position="368"/>
        <end position="437"/>
    </location>
</feature>
<proteinExistence type="predicted"/>
<dbReference type="InterPro" id="IPR036322">
    <property type="entry name" value="WD40_repeat_dom_sf"/>
</dbReference>
<evidence type="ECO:0000256" key="1">
    <source>
        <dbReference type="ARBA" id="ARBA00022574"/>
    </source>
</evidence>
<dbReference type="InterPro" id="IPR020472">
    <property type="entry name" value="WD40_PAC1"/>
</dbReference>
<accession>A0AAJ7TEC1</accession>
<dbReference type="GeneID" id="116945831"/>
<dbReference type="PANTHER" id="PTHR19846:SF0">
    <property type="entry name" value="PRE-MRNA PROCESSING FACTOR 4"/>
    <property type="match status" value="1"/>
</dbReference>
<keyword evidence="1 3" id="KW-0853">WD repeat</keyword>
<evidence type="ECO:0000313" key="5">
    <source>
        <dbReference type="Proteomes" id="UP001318040"/>
    </source>
</evidence>
<evidence type="ECO:0000256" key="4">
    <source>
        <dbReference type="SAM" id="MobiDB-lite"/>
    </source>
</evidence>
<dbReference type="InterPro" id="IPR011045">
    <property type="entry name" value="N2O_reductase_N"/>
</dbReference>
<dbReference type="PRINTS" id="PR00320">
    <property type="entry name" value="GPROTEINBRPT"/>
</dbReference>
<dbReference type="GO" id="GO:0000398">
    <property type="term" value="P:mRNA splicing, via spliceosome"/>
    <property type="evidence" value="ECO:0007669"/>
    <property type="project" value="TreeGrafter"/>
</dbReference>
<evidence type="ECO:0000256" key="3">
    <source>
        <dbReference type="PROSITE-ProRule" id="PRU00221"/>
    </source>
</evidence>
<dbReference type="PANTHER" id="PTHR19846">
    <property type="entry name" value="WD40 REPEAT PROTEIN"/>
    <property type="match status" value="1"/>
</dbReference>
<keyword evidence="2" id="KW-0677">Repeat</keyword>
<feature type="repeat" description="WD" evidence="3">
    <location>
        <begin position="112"/>
        <end position="152"/>
    </location>
</feature>
<feature type="compositionally biased region" description="Basic and acidic residues" evidence="4">
    <location>
        <begin position="386"/>
        <end position="401"/>
    </location>
</feature>
<dbReference type="GO" id="GO:0046540">
    <property type="term" value="C:U4/U6 x U5 tri-snRNP complex"/>
    <property type="evidence" value="ECO:0007669"/>
    <property type="project" value="TreeGrafter"/>
</dbReference>
<reference evidence="6" key="1">
    <citation type="submission" date="2025-08" db="UniProtKB">
        <authorList>
            <consortium name="RefSeq"/>
        </authorList>
    </citation>
    <scope>IDENTIFICATION</scope>
    <source>
        <tissue evidence="6">Sperm</tissue>
    </source>
</reference>
<dbReference type="GO" id="GO:0030621">
    <property type="term" value="F:U4 snRNA binding"/>
    <property type="evidence" value="ECO:0007669"/>
    <property type="project" value="TreeGrafter"/>
</dbReference>
<dbReference type="SUPFAM" id="SSF50974">
    <property type="entry name" value="Nitrous oxide reductase, N-terminal domain"/>
    <property type="match status" value="1"/>
</dbReference>
<dbReference type="Pfam" id="PF00400">
    <property type="entry name" value="WD40"/>
    <property type="match status" value="6"/>
</dbReference>
<dbReference type="PROSITE" id="PS50082">
    <property type="entry name" value="WD_REPEATS_2"/>
    <property type="match status" value="6"/>
</dbReference>
<dbReference type="PROSITE" id="PS50294">
    <property type="entry name" value="WD_REPEATS_REGION"/>
    <property type="match status" value="4"/>
</dbReference>
<dbReference type="InterPro" id="IPR001680">
    <property type="entry name" value="WD40_rpt"/>
</dbReference>
<feature type="repeat" description="WD" evidence="3">
    <location>
        <begin position="63"/>
        <end position="97"/>
    </location>
</feature>
<evidence type="ECO:0000313" key="6">
    <source>
        <dbReference type="RefSeq" id="XP_032816297.1"/>
    </source>
</evidence>
<name>A0AAJ7TEC1_PETMA</name>
<dbReference type="AlphaFoldDB" id="A0AAJ7TEC1"/>
<feature type="repeat" description="WD" evidence="3">
    <location>
        <begin position="328"/>
        <end position="360"/>
    </location>
</feature>
<feature type="compositionally biased region" description="Basic and acidic residues" evidence="4">
    <location>
        <begin position="428"/>
        <end position="437"/>
    </location>
</feature>
<feature type="repeat" description="WD" evidence="3">
    <location>
        <begin position="179"/>
        <end position="197"/>
    </location>
</feature>
<gene>
    <name evidence="6" type="primary">LOC116945831</name>
</gene>
<feature type="repeat" description="WD" evidence="3">
    <location>
        <begin position="206"/>
        <end position="247"/>
    </location>
</feature>